<reference evidence="4 5" key="1">
    <citation type="journal article" date="2018" name="Plant J.">
        <title>Genome sequences of Chlorella sorokiniana UTEX 1602 and Micractinium conductrix SAG 241.80: implications to maltose excretion by a green alga.</title>
        <authorList>
            <person name="Arriola M.B."/>
            <person name="Velmurugan N."/>
            <person name="Zhang Y."/>
            <person name="Plunkett M.H."/>
            <person name="Hondzo H."/>
            <person name="Barney B.M."/>
        </authorList>
    </citation>
    <scope>NUCLEOTIDE SEQUENCE [LARGE SCALE GENOMIC DNA]</scope>
    <source>
        <strain evidence="4 5">SAG 241.80</strain>
    </source>
</reference>
<comment type="caution">
    <text evidence="4">The sequence shown here is derived from an EMBL/GenBank/DDBJ whole genome shotgun (WGS) entry which is preliminary data.</text>
</comment>
<dbReference type="Gene3D" id="3.80.10.10">
    <property type="entry name" value="Ribonuclease Inhibitor"/>
    <property type="match status" value="1"/>
</dbReference>
<dbReference type="SUPFAM" id="SSF52058">
    <property type="entry name" value="L domain-like"/>
    <property type="match status" value="1"/>
</dbReference>
<evidence type="ECO:0000313" key="5">
    <source>
        <dbReference type="Proteomes" id="UP000239649"/>
    </source>
</evidence>
<dbReference type="PANTHER" id="PTHR48051">
    <property type="match status" value="1"/>
</dbReference>
<evidence type="ECO:0000256" key="2">
    <source>
        <dbReference type="ARBA" id="ARBA00022614"/>
    </source>
</evidence>
<dbReference type="PANTHER" id="PTHR48051:SF1">
    <property type="entry name" value="RAS SUPPRESSOR PROTEIN 1"/>
    <property type="match status" value="1"/>
</dbReference>
<keyword evidence="2" id="KW-0433">Leucine-rich repeat</keyword>
<accession>A0A2P6VDI6</accession>
<protein>
    <submittedName>
        <fullName evidence="4">Plant intracellular Ras-group-related LRR 9-like</fullName>
    </submittedName>
</protein>
<evidence type="ECO:0000313" key="4">
    <source>
        <dbReference type="EMBL" id="PSC72156.1"/>
    </source>
</evidence>
<dbReference type="Proteomes" id="UP000239649">
    <property type="component" value="Unassembled WGS sequence"/>
</dbReference>
<dbReference type="EMBL" id="LHPF02000011">
    <property type="protein sequence ID" value="PSC72156.1"/>
    <property type="molecule type" value="Genomic_DNA"/>
</dbReference>
<dbReference type="InterPro" id="IPR050216">
    <property type="entry name" value="LRR_domain-containing"/>
</dbReference>
<evidence type="ECO:0000256" key="1">
    <source>
        <dbReference type="ARBA" id="ARBA00004430"/>
    </source>
</evidence>
<keyword evidence="5" id="KW-1185">Reference proteome</keyword>
<proteinExistence type="predicted"/>
<dbReference type="InterPro" id="IPR032675">
    <property type="entry name" value="LRR_dom_sf"/>
</dbReference>
<organism evidence="4 5">
    <name type="scientific">Micractinium conductrix</name>
    <dbReference type="NCBI Taxonomy" id="554055"/>
    <lineage>
        <taxon>Eukaryota</taxon>
        <taxon>Viridiplantae</taxon>
        <taxon>Chlorophyta</taxon>
        <taxon>core chlorophytes</taxon>
        <taxon>Trebouxiophyceae</taxon>
        <taxon>Chlorellales</taxon>
        <taxon>Chlorellaceae</taxon>
        <taxon>Chlorella clade</taxon>
        <taxon>Micractinium</taxon>
    </lineage>
</organism>
<comment type="subcellular location">
    <subcellularLocation>
        <location evidence="1">Cytoplasm</location>
        <location evidence="1">Cytoskeleton</location>
        <location evidence="1">Cilium axoneme</location>
    </subcellularLocation>
</comment>
<sequence length="396" mass="41120">MAAVLAQVSPKLQLLHLGAGAPPDLLGALATGRFAGLRALDLPACNGPAAASLLPTLSQLEELTLRDGVFEGVLSLLGALPRLRLLSLTVTAPLPAGYHAHLAACRQLEEVHLYLAPMLPARFELQPAALMRLTRLRSLLISSTPGTLCGLTVGPGLAGLPALQELQVDSRVDGLPSDLCALPCLLPALRELRLARCCLAGGTLPAPLCDIASLRRLDLLHCRLASGCVHAGLPPQFSRLTNLKHLSLEGCGLCVAPPSLWRRGKGGAAEPRTQPRLRLPAGLRVEVPRALCEARQLSVLDLSGNLGLEVSLGDVQATLACLPRLALLLLGKQAACGGLGMPLAGGGAPAGAPEWRTPSVAALVALGQALPLLQIDFDRKAHEYEGIGSQARPGAA</sequence>
<evidence type="ECO:0000256" key="3">
    <source>
        <dbReference type="ARBA" id="ARBA00022737"/>
    </source>
</evidence>
<dbReference type="OrthoDB" id="1394818at2759"/>
<keyword evidence="3" id="KW-0677">Repeat</keyword>
<dbReference type="GO" id="GO:0005930">
    <property type="term" value="C:axoneme"/>
    <property type="evidence" value="ECO:0007669"/>
    <property type="project" value="UniProtKB-SubCell"/>
</dbReference>
<name>A0A2P6VDI6_9CHLO</name>
<gene>
    <name evidence="4" type="ORF">C2E20_4490</name>
</gene>
<dbReference type="AlphaFoldDB" id="A0A2P6VDI6"/>